<protein>
    <submittedName>
        <fullName evidence="1">IS1 family transposase</fullName>
    </submittedName>
</protein>
<dbReference type="OrthoDB" id="9802985at2"/>
<gene>
    <name evidence="1" type="ORF">EYB31_21485</name>
</gene>
<dbReference type="RefSeq" id="WP_131015463.1">
    <property type="nucleotide sequence ID" value="NZ_SIRE01000015.1"/>
</dbReference>
<reference evidence="1 2" key="1">
    <citation type="submission" date="2019-02" db="EMBL/GenBank/DDBJ databases">
        <title>Paenibacillus sp. nov., isolated from surface-sterilized tissue of Thalictrum simplex L.</title>
        <authorList>
            <person name="Tuo L."/>
        </authorList>
    </citation>
    <scope>NUCLEOTIDE SEQUENCE [LARGE SCALE GENOMIC DNA]</scope>
    <source>
        <strain evidence="1 2">N2SHLJ1</strain>
    </source>
</reference>
<accession>A0A4Q9DPG1</accession>
<organism evidence="1 2">
    <name type="scientific">Paenibacillus thalictri</name>
    <dbReference type="NCBI Taxonomy" id="2527873"/>
    <lineage>
        <taxon>Bacteria</taxon>
        <taxon>Bacillati</taxon>
        <taxon>Bacillota</taxon>
        <taxon>Bacilli</taxon>
        <taxon>Bacillales</taxon>
        <taxon>Paenibacillaceae</taxon>
        <taxon>Paenibacillus</taxon>
    </lineage>
</organism>
<evidence type="ECO:0000313" key="2">
    <source>
        <dbReference type="Proteomes" id="UP000293142"/>
    </source>
</evidence>
<name>A0A4Q9DPG1_9BACL</name>
<proteinExistence type="predicted"/>
<comment type="caution">
    <text evidence="1">The sequence shown here is derived from an EMBL/GenBank/DDBJ whole genome shotgun (WGS) entry which is preliminary data.</text>
</comment>
<sequence>MNESSTLDTLMKMLMKSTGDRKKHIINEFEQKFQLHLTQIRDRKNPSHIICPGCQQHGHVILYGYANRGKTRHRFHCKKCERHFNDHTDTIFHNKKLRNHLYPFLEMMLNGISIRKTATDLGISPTTAHTWRHAILRYIEKNKETFIEILSNEEIIESSTSEFKPSRKGLPRHLDIPSNTQVLQFQCNRQKQFYLTYLSEGAIKPKNQLIKGKMSVELAGTPINTLQTSSADRLLHHSRHVTELNQQFADAYQRMRGVAQPYLLKYALWYCLCAKLSGLNPKERLHSLLLLCL</sequence>
<evidence type="ECO:0000313" key="1">
    <source>
        <dbReference type="EMBL" id="TBL76118.1"/>
    </source>
</evidence>
<dbReference type="Proteomes" id="UP000293142">
    <property type="component" value="Unassembled WGS sequence"/>
</dbReference>
<dbReference type="EMBL" id="SIRE01000015">
    <property type="protein sequence ID" value="TBL76118.1"/>
    <property type="molecule type" value="Genomic_DNA"/>
</dbReference>
<dbReference type="AlphaFoldDB" id="A0A4Q9DPG1"/>
<keyword evidence="2" id="KW-1185">Reference proteome</keyword>